<dbReference type="Proteomes" id="UP001155079">
    <property type="component" value="Unassembled WGS sequence"/>
</dbReference>
<gene>
    <name evidence="2" type="ORF">NBH20_00535</name>
    <name evidence="3" type="ORF">NBH21_06065</name>
</gene>
<dbReference type="AlphaFoldDB" id="A0AAJ1BW35"/>
<keyword evidence="1" id="KW-1133">Transmembrane helix</keyword>
<protein>
    <submittedName>
        <fullName evidence="3">Uncharacterized protein</fullName>
    </submittedName>
</protein>
<keyword evidence="4" id="KW-1185">Reference proteome</keyword>
<evidence type="ECO:0000313" key="4">
    <source>
        <dbReference type="Proteomes" id="UP001155079"/>
    </source>
</evidence>
<evidence type="ECO:0000313" key="2">
    <source>
        <dbReference type="EMBL" id="MCM2399631.1"/>
    </source>
</evidence>
<proteinExistence type="predicted"/>
<keyword evidence="1" id="KW-0812">Transmembrane</keyword>
<feature type="transmembrane region" description="Helical" evidence="1">
    <location>
        <begin position="88"/>
        <end position="106"/>
    </location>
</feature>
<feature type="transmembrane region" description="Helical" evidence="1">
    <location>
        <begin position="57"/>
        <end position="81"/>
    </location>
</feature>
<evidence type="ECO:0000313" key="3">
    <source>
        <dbReference type="EMBL" id="MCO5956325.1"/>
    </source>
</evidence>
<name>A0AAJ1BW35_9HYPH</name>
<comment type="caution">
    <text evidence="3">The sequence shown here is derived from an EMBL/GenBank/DDBJ whole genome shotgun (WGS) entry which is preliminary data.</text>
</comment>
<organism evidence="3 5">
    <name type="scientific">Ciceribacter sichuanensis</name>
    <dbReference type="NCBI Taxonomy" id="2949647"/>
    <lineage>
        <taxon>Bacteria</taxon>
        <taxon>Pseudomonadati</taxon>
        <taxon>Pseudomonadota</taxon>
        <taxon>Alphaproteobacteria</taxon>
        <taxon>Hyphomicrobiales</taxon>
        <taxon>Rhizobiaceae</taxon>
        <taxon>Ciceribacter</taxon>
    </lineage>
</organism>
<dbReference type="RefSeq" id="WP_250914681.1">
    <property type="nucleotide sequence ID" value="NZ_JAMQAY010000001.1"/>
</dbReference>
<dbReference type="EMBL" id="JAMQAY010000001">
    <property type="protein sequence ID" value="MCM2399631.1"/>
    <property type="molecule type" value="Genomic_DNA"/>
</dbReference>
<evidence type="ECO:0000256" key="1">
    <source>
        <dbReference type="SAM" id="Phobius"/>
    </source>
</evidence>
<evidence type="ECO:0000313" key="5">
    <source>
        <dbReference type="Proteomes" id="UP001155380"/>
    </source>
</evidence>
<sequence>MKVLGAGKATRSIEMRTLKASFQAALVACLAGFGTFTGVLGMLAPDGGDEPAVPQDILLVGVNLLPLAAIAFLASSVGLFLGLRILHWIMAGLMACFVAGVAGLWLRFADRQSFVDQAFVIALLLPGLGLLAGHWAYLAWKSRFSLGERS</sequence>
<feature type="transmembrane region" description="Helical" evidence="1">
    <location>
        <begin position="21"/>
        <end position="45"/>
    </location>
</feature>
<reference evidence="3 4" key="1">
    <citation type="submission" date="2022-06" db="EMBL/GenBank/DDBJ databases">
        <authorList>
            <person name="Sun Q."/>
        </authorList>
    </citation>
    <scope>NUCLEOTIDE SEQUENCE</scope>
    <source>
        <strain evidence="3">S101</strain>
        <strain evidence="2 4">S153</strain>
    </source>
</reference>
<accession>A0AAJ1BW35</accession>
<dbReference type="EMBL" id="JAMXLX010000001">
    <property type="protein sequence ID" value="MCO5956325.1"/>
    <property type="molecule type" value="Genomic_DNA"/>
</dbReference>
<dbReference type="Proteomes" id="UP001155380">
    <property type="component" value="Unassembled WGS sequence"/>
</dbReference>
<keyword evidence="1" id="KW-0472">Membrane</keyword>
<feature type="transmembrane region" description="Helical" evidence="1">
    <location>
        <begin position="118"/>
        <end position="140"/>
    </location>
</feature>